<dbReference type="EMBL" id="QBLH01000150">
    <property type="protein sequence ID" value="TGZ57397.1"/>
    <property type="molecule type" value="Genomic_DNA"/>
</dbReference>
<evidence type="ECO:0000313" key="3">
    <source>
        <dbReference type="Proteomes" id="UP000310200"/>
    </source>
</evidence>
<sequence length="83" mass="9712">MPMETARGIIQIESGKNYYWRATRPEPAHSAGSHLRIRGGKEESGGRGRGSGEKERERERDRRDRGGEDQGWYKRERERRRGQ</sequence>
<name>A0A4S2LAN8_9HYME</name>
<dbReference type="AlphaFoldDB" id="A0A4S2LAN8"/>
<evidence type="ECO:0000313" key="2">
    <source>
        <dbReference type="EMBL" id="TGZ57397.1"/>
    </source>
</evidence>
<feature type="region of interest" description="Disordered" evidence="1">
    <location>
        <begin position="1"/>
        <end position="83"/>
    </location>
</feature>
<proteinExistence type="predicted"/>
<keyword evidence="3" id="KW-1185">Reference proteome</keyword>
<gene>
    <name evidence="2" type="ORF">DBV15_05790</name>
</gene>
<dbReference type="Proteomes" id="UP000310200">
    <property type="component" value="Unassembled WGS sequence"/>
</dbReference>
<accession>A0A4S2LAN8</accession>
<comment type="caution">
    <text evidence="2">The sequence shown here is derived from an EMBL/GenBank/DDBJ whole genome shotgun (WGS) entry which is preliminary data.</text>
</comment>
<protein>
    <submittedName>
        <fullName evidence="2">Uncharacterized protein</fullName>
    </submittedName>
</protein>
<reference evidence="2 3" key="1">
    <citation type="journal article" date="2019" name="Philos. Trans. R. Soc. Lond., B, Biol. Sci.">
        <title>Ant behaviour and brain gene expression of defending hosts depend on the ecological success of the intruding social parasite.</title>
        <authorList>
            <person name="Kaur R."/>
            <person name="Stoldt M."/>
            <person name="Jongepier E."/>
            <person name="Feldmeyer B."/>
            <person name="Menzel F."/>
            <person name="Bornberg-Bauer E."/>
            <person name="Foitzik S."/>
        </authorList>
    </citation>
    <scope>NUCLEOTIDE SEQUENCE [LARGE SCALE GENOMIC DNA]</scope>
    <source>
        <tissue evidence="2">Whole body</tissue>
    </source>
</reference>
<evidence type="ECO:0000256" key="1">
    <source>
        <dbReference type="SAM" id="MobiDB-lite"/>
    </source>
</evidence>
<feature type="compositionally biased region" description="Basic and acidic residues" evidence="1">
    <location>
        <begin position="39"/>
        <end position="83"/>
    </location>
</feature>
<organism evidence="2 3">
    <name type="scientific">Temnothorax longispinosus</name>
    <dbReference type="NCBI Taxonomy" id="300112"/>
    <lineage>
        <taxon>Eukaryota</taxon>
        <taxon>Metazoa</taxon>
        <taxon>Ecdysozoa</taxon>
        <taxon>Arthropoda</taxon>
        <taxon>Hexapoda</taxon>
        <taxon>Insecta</taxon>
        <taxon>Pterygota</taxon>
        <taxon>Neoptera</taxon>
        <taxon>Endopterygota</taxon>
        <taxon>Hymenoptera</taxon>
        <taxon>Apocrita</taxon>
        <taxon>Aculeata</taxon>
        <taxon>Formicoidea</taxon>
        <taxon>Formicidae</taxon>
        <taxon>Myrmicinae</taxon>
        <taxon>Temnothorax</taxon>
    </lineage>
</organism>